<evidence type="ECO:0000313" key="2">
    <source>
        <dbReference type="Proteomes" id="UP001596024"/>
    </source>
</evidence>
<dbReference type="InterPro" id="IPR019056">
    <property type="entry name" value="Phage_TAC_6"/>
</dbReference>
<gene>
    <name evidence="1" type="ORF">ACFPB0_03615</name>
</gene>
<comment type="caution">
    <text evidence="1">The sequence shown here is derived from an EMBL/GenBank/DDBJ whole genome shotgun (WGS) entry which is preliminary data.</text>
</comment>
<reference evidence="2" key="1">
    <citation type="journal article" date="2019" name="Int. J. Syst. Evol. Microbiol.">
        <title>The Global Catalogue of Microorganisms (GCM) 10K type strain sequencing project: providing services to taxonomists for standard genome sequencing and annotation.</title>
        <authorList>
            <consortium name="The Broad Institute Genomics Platform"/>
            <consortium name="The Broad Institute Genome Sequencing Center for Infectious Disease"/>
            <person name="Wu L."/>
            <person name="Ma J."/>
        </authorList>
    </citation>
    <scope>NUCLEOTIDE SEQUENCE [LARGE SCALE GENOMIC DNA]</scope>
    <source>
        <strain evidence="2">CCUG 62981</strain>
    </source>
</reference>
<dbReference type="EMBL" id="JBHSGQ010000001">
    <property type="protein sequence ID" value="MFC4724372.1"/>
    <property type="molecule type" value="Genomic_DNA"/>
</dbReference>
<dbReference type="Pfam" id="PF09550">
    <property type="entry name" value="Phage_TAC_6"/>
    <property type="match status" value="1"/>
</dbReference>
<protein>
    <submittedName>
        <fullName evidence="1">Phage tail assembly chaperone</fullName>
    </submittedName>
</protein>
<dbReference type="Proteomes" id="UP001596024">
    <property type="component" value="Unassembled WGS sequence"/>
</dbReference>
<name>A0ABV9N7N3_9PROT</name>
<organism evidence="1 2">
    <name type="scientific">Glycocaulis abyssi</name>
    <dbReference type="NCBI Taxonomy" id="1433403"/>
    <lineage>
        <taxon>Bacteria</taxon>
        <taxon>Pseudomonadati</taxon>
        <taxon>Pseudomonadota</taxon>
        <taxon>Alphaproteobacteria</taxon>
        <taxon>Maricaulales</taxon>
        <taxon>Maricaulaceae</taxon>
        <taxon>Glycocaulis</taxon>
    </lineage>
</organism>
<keyword evidence="2" id="KW-1185">Reference proteome</keyword>
<proteinExistence type="predicted"/>
<accession>A0ABV9N7N3</accession>
<sequence length="59" mass="6433">MNAHWAACLSFAVLRLGLTPRAFWALSLAEWRALTRPVTGVSDLPDPAALRALAARFPD</sequence>
<evidence type="ECO:0000313" key="1">
    <source>
        <dbReference type="EMBL" id="MFC4724372.1"/>
    </source>
</evidence>
<dbReference type="RefSeq" id="WP_371395028.1">
    <property type="nucleotide sequence ID" value="NZ_CP163421.1"/>
</dbReference>